<evidence type="ECO:0000256" key="3">
    <source>
        <dbReference type="ARBA" id="ARBA00023026"/>
    </source>
</evidence>
<organism evidence="5 6">
    <name type="scientific">Leptospira noguchii</name>
    <dbReference type="NCBI Taxonomy" id="28182"/>
    <lineage>
        <taxon>Bacteria</taxon>
        <taxon>Pseudomonadati</taxon>
        <taxon>Spirochaetota</taxon>
        <taxon>Spirochaetia</taxon>
        <taxon>Leptospirales</taxon>
        <taxon>Leptospiraceae</taxon>
        <taxon>Leptospira</taxon>
    </lineage>
</organism>
<feature type="compositionally biased region" description="Polar residues" evidence="4">
    <location>
        <begin position="1433"/>
        <end position="1444"/>
    </location>
</feature>
<dbReference type="RefSeq" id="WP_243815917.1">
    <property type="nucleotide sequence ID" value="NZ_CP091957.1"/>
</dbReference>
<feature type="region of interest" description="Disordered" evidence="4">
    <location>
        <begin position="2387"/>
        <end position="2459"/>
    </location>
</feature>
<dbReference type="InterPro" id="IPR028994">
    <property type="entry name" value="Integrin_alpha_N"/>
</dbReference>
<proteinExistence type="predicted"/>
<evidence type="ECO:0000313" key="6">
    <source>
        <dbReference type="Proteomes" id="UP000829829"/>
    </source>
</evidence>
<dbReference type="Pfam" id="PF03534">
    <property type="entry name" value="SpvB"/>
    <property type="match status" value="1"/>
</dbReference>
<feature type="compositionally biased region" description="Basic and acidic residues" evidence="4">
    <location>
        <begin position="2421"/>
        <end position="2433"/>
    </location>
</feature>
<dbReference type="InterPro" id="IPR022385">
    <property type="entry name" value="Rhs_assc_core"/>
</dbReference>
<feature type="region of interest" description="Disordered" evidence="4">
    <location>
        <begin position="1423"/>
        <end position="1444"/>
    </location>
</feature>
<comment type="subcellular location">
    <subcellularLocation>
        <location evidence="1">Secreted</location>
    </subcellularLocation>
</comment>
<dbReference type="NCBIfam" id="TIGR03696">
    <property type="entry name" value="Rhs_assc_core"/>
    <property type="match status" value="1"/>
</dbReference>
<name>A0AAE9KBN9_9LEPT</name>
<dbReference type="NCBIfam" id="TIGR01643">
    <property type="entry name" value="YD_repeat_2x"/>
    <property type="match status" value="2"/>
</dbReference>
<dbReference type="PANTHER" id="PTHR32305:SF15">
    <property type="entry name" value="PROTEIN RHSA-RELATED"/>
    <property type="match status" value="1"/>
</dbReference>
<reference evidence="5" key="1">
    <citation type="submission" date="2022-02" db="EMBL/GenBank/DDBJ databases">
        <title>The genetically variable rfb locus in Leptospira is a mobile cassette and a molecular signature of serovar identity.</title>
        <authorList>
            <person name="Nieves C."/>
            <person name="Vincent A.T."/>
            <person name="Zarantonelli L."/>
            <person name="Picardeau M."/>
            <person name="Veyrier F.J."/>
            <person name="Buschiazzo A."/>
        </authorList>
    </citation>
    <scope>NUCLEOTIDE SEQUENCE</scope>
    <source>
        <strain evidence="5">IP1512017</strain>
    </source>
</reference>
<keyword evidence="2" id="KW-0964">Secreted</keyword>
<dbReference type="InterPro" id="IPR050708">
    <property type="entry name" value="T6SS_VgrG/RHS"/>
</dbReference>
<dbReference type="InterPro" id="IPR031325">
    <property type="entry name" value="RHS_repeat"/>
</dbReference>
<dbReference type="Gene3D" id="2.180.10.10">
    <property type="entry name" value="RHS repeat-associated core"/>
    <property type="match status" value="2"/>
</dbReference>
<dbReference type="Proteomes" id="UP000829829">
    <property type="component" value="Chromosome 1"/>
</dbReference>
<protein>
    <recommendedName>
        <fullName evidence="7">Virulence plasmid 65kDa B protein</fullName>
    </recommendedName>
</protein>
<evidence type="ECO:0000313" key="5">
    <source>
        <dbReference type="EMBL" id="UOG57917.1"/>
    </source>
</evidence>
<evidence type="ECO:0000256" key="2">
    <source>
        <dbReference type="ARBA" id="ARBA00022525"/>
    </source>
</evidence>
<keyword evidence="3" id="KW-0843">Virulence</keyword>
<dbReference type="GO" id="GO:0005576">
    <property type="term" value="C:extracellular region"/>
    <property type="evidence" value="ECO:0007669"/>
    <property type="project" value="UniProtKB-SubCell"/>
</dbReference>
<accession>A0AAE9KBN9</accession>
<dbReference type="Gene3D" id="2.40.128.340">
    <property type="match status" value="2"/>
</dbReference>
<evidence type="ECO:0008006" key="7">
    <source>
        <dbReference type="Google" id="ProtNLM"/>
    </source>
</evidence>
<dbReference type="SUPFAM" id="SSF69318">
    <property type="entry name" value="Integrin alpha N-terminal domain"/>
    <property type="match status" value="1"/>
</dbReference>
<feature type="region of interest" description="Disordered" evidence="4">
    <location>
        <begin position="91"/>
        <end position="113"/>
    </location>
</feature>
<evidence type="ECO:0000256" key="4">
    <source>
        <dbReference type="SAM" id="MobiDB-lite"/>
    </source>
</evidence>
<feature type="compositionally biased region" description="Gly residues" evidence="4">
    <location>
        <begin position="94"/>
        <end position="106"/>
    </location>
</feature>
<evidence type="ECO:0000256" key="1">
    <source>
        <dbReference type="ARBA" id="ARBA00004613"/>
    </source>
</evidence>
<dbReference type="PANTHER" id="PTHR32305">
    <property type="match status" value="1"/>
</dbReference>
<dbReference type="InterPro" id="IPR006530">
    <property type="entry name" value="YD"/>
</dbReference>
<dbReference type="EMBL" id="CP091957">
    <property type="protein sequence ID" value="UOG57917.1"/>
    <property type="molecule type" value="Genomic_DNA"/>
</dbReference>
<feature type="compositionally biased region" description="Basic and acidic residues" evidence="4">
    <location>
        <begin position="2388"/>
        <end position="2400"/>
    </location>
</feature>
<gene>
    <name evidence="5" type="ORF">MAL03_07310</name>
</gene>
<dbReference type="GO" id="GO:0005737">
    <property type="term" value="C:cytoplasm"/>
    <property type="evidence" value="ECO:0007669"/>
    <property type="project" value="InterPro"/>
</dbReference>
<sequence length="2564" mass="283627">MNVEETNRNTEKEQNAYTKETSLQKKRIFFNSLEIFWELNRTHTFKYINILLFSCFLFTTTTCGILPGKKGKSNNWWWALLGIPNGASFPSSGSGVGGGPGSGNGSPGSAPAPEGSDLFSISTNYSQAIDDPETKAEPIAGASFIAPPEMSHYGNVSLTYPVHTLPGRAGVEPKLSITYSSTGGDGWLGVGWSLGLGNITRTPEYGALYYDARDSFTWNGTRLVKVSGNTTNENGIYRAEITNEDFLIFKLSQIESGGVWEVLDTSGTKTIYGESNGDRIYNPAIPSQTYSWYLSKTEDKNGNYLQASYDNSEYSKNRNLYLKEIRYTGNTKNGTSARQYVRFVTKQRDDFYVSNTPGFLMKMDRILERIEVGWDGGGKVYEYIPEYETSPDSGRPRIKNIQSSKNTTKPEFFYQTSSRLLTWQNVINQTSSEIEEDPNSTQYFEGDYNGDGISDILFFNPKSGNWKAAEGRKEGGYNFKLYANRYQGYDSLEKIRFFKGNVSGDYNGDGRSDIAFYLPSTRDFVVAEHDGRVFQFKSYGRLMTGIPDIFRMEWFSGDYDGNGLSDSVLFDEPTGQWTLMLNKGGSFEFLRFSKKFQNVFRNDYLPDSNLDSSNTNDSTKPGKDRDKVNLLVGDYNGDGRTDISLYDSRSGKWFVGENHRNPNKNDSVYFQMQWKLYKVFTAPEQSLFGHDRFSGDFNGDGFSDFLLFDRSNGEWTLGETGNGTINFKIWSRTPQFKTVTRWLQGDFNGDGRTDIGFYSANDGKFWIGESTQNGFRYKIYSDMSYGPDSDRIMKTPLPKDEVKIESGKTSFSASNNTKTILLSYKYDGNLNYGKGEVVFGGCFTSNDCSSTPELLIFNRKENVWNLKQGNSFASRVNTSFNPEGTGITSLFGGKPDRYTNNLKDEVLFYKKQGTTNQFFVLKNTNGTTFDLLNLATLSDTDVSKFDPNNSGYALDYFENNTSQSVLILDDQTSGGTARFVLSGLGGTKILTPNGDLTPTDLNDLFQAGTNENRQRRKEFSFFSGKFTTTQAQLVIVDRRTTTHKWYLGTISGTQIQFKRLTGEFALPITTSDYNLASPAGIQYSLTNTGEIVFGKTLDNGTSFTKVKINSTNIQKNVYNAGVVGFSDRFDSGGNPIVVSGGEDKLYDLSQSKVVSLPNNVLVKNLDRPDLIAQVYVFQWIQGDYNGDGLTDIGIFHLKEPTWYFALSTGSVPDVIEKVKNGIGGIYDFEYSNSTKFDNTGEDDIPDLPTSYRVCTRVSLDDGFSNIITKNYEYKNGFAFSSFINGKKETDYFGFSEFTVHEAYGERTTHKYHTTQYSDFLMNRALAGAEKETKIIGNDNNDYGTIQTTHDVKQIQYGVGVSGYLSVPTKIEKFLSGQRTTTQSSDIILNGTKISRKTESVTDHFSDSVHGVTTTTSITDFETDDTTNQRRATRQTSLAGSSHEITSVMSYDSRGNQIKRVSSYTGSGLAPVGTHTTEFEYDNFGNKTVEKDTSGSPVRGNSYKYDDELNQFVTQETKFGGSVVLTTTHQIGYGVAFGVPTLTTDPNGNKTFFEYDGFGRLIRTSSDTDVGTATTANYSYDASFPLSAKTTFPTGTGDPDFSSRTYADGMGRNIYTVKSASNGNFAITGRLVYDGTGKVIRKGQSNWASSGEIDRFVLHLEERNPTSFEYDPIGRIKKTIEPTALGETSPTTITTNYNSAFETTETHSSGTSKRTVKNASGEVLYVEDFASDGSAAKIGFCYDIAGNRIKKSDLNDSNAMSCPNALAGVPAKDTSGRNQTYWSYDSFGKLRAESDPDLGVSSYNYNSFGDLTSSTNAKGVTTTLTYDAVGRILTKNIPEGNIVYTYDSFSGSENSVGRLVRIEDSNQNKTFSYDKLGRVKKEIRTILATSSGNPLPTETGGPYITETRYDLLGRVTRIDYPEHPISHGRMRACYEYGSAGYISGISVQVNTNGIFPGFCNKDIVENISYNEFGQTSSLRLGNGITTSYGYDVKGRMVRLNSSGDVGGSNKVLQDAVYSFNPNNNITNIANTTTDFNTQYDYGYDGLGRLTSANGSYLGIADGNLSRRFQQSFDYSKNGNLSSKRIHDPLSGNVQDVWSYVYSNHQVTNIDSSRTGADALTLQYDANGNLTRQRDNVKDLTKRISVDSQDRITQIQDGNNAILGSYWYDESGFRIRRSALEPKNNQFTNVEILYPSKFFGLEFIESENVITSVNNVYLNGVRIAALNEAGALAYYLTDQVDSVSTVLDDEGNTLSQMQYLPYGETFVQRGDLNFSPKYNSQELDRESGFFFFNARYYDPGIGRFTSADTIIDGEFDTQGWNRFSYVKGNPIGAKDPTGHCSVVSTVQCKTHLELGGGGVPPVGKPGSSGGGNSAGLGAAVTGLLANLLGSKDDKPSLPDKPRSTSATPSEAKDMSKAGLDPLNKSDVKNFLDKGNKSGVTHGGNSGTNNKTNASPFEAKNTSTTSGYRYVTKGEVQAIKDTGMLRGGNPGKTFFTKDLYKSGSNAQERLSLDKKPTHRVEFEILNDPKYKKYSTKVDPDYGQPGKGSEFMTTDPVKVKLINVQPLK</sequence>
<dbReference type="InterPro" id="IPR003284">
    <property type="entry name" value="Sal_SpvB"/>
</dbReference>
<feature type="compositionally biased region" description="Polar residues" evidence="4">
    <location>
        <begin position="2444"/>
        <end position="2459"/>
    </location>
</feature>
<dbReference type="Pfam" id="PF05593">
    <property type="entry name" value="RHS_repeat"/>
    <property type="match status" value="1"/>
</dbReference>